<name>A0A5J5EGA8_9PEZI</name>
<protein>
    <recommendedName>
        <fullName evidence="4">Secreted protein</fullName>
    </recommendedName>
</protein>
<keyword evidence="1" id="KW-0732">Signal</keyword>
<evidence type="ECO:0008006" key="4">
    <source>
        <dbReference type="Google" id="ProtNLM"/>
    </source>
</evidence>
<keyword evidence="3" id="KW-1185">Reference proteome</keyword>
<organism evidence="2 3">
    <name type="scientific">Sphaerosporella brunnea</name>
    <dbReference type="NCBI Taxonomy" id="1250544"/>
    <lineage>
        <taxon>Eukaryota</taxon>
        <taxon>Fungi</taxon>
        <taxon>Dikarya</taxon>
        <taxon>Ascomycota</taxon>
        <taxon>Pezizomycotina</taxon>
        <taxon>Pezizomycetes</taxon>
        <taxon>Pezizales</taxon>
        <taxon>Pyronemataceae</taxon>
        <taxon>Sphaerosporella</taxon>
    </lineage>
</organism>
<dbReference type="EMBL" id="VXIS01000342">
    <property type="protein sequence ID" value="KAA8894410.1"/>
    <property type="molecule type" value="Genomic_DNA"/>
</dbReference>
<proteinExistence type="predicted"/>
<evidence type="ECO:0000313" key="3">
    <source>
        <dbReference type="Proteomes" id="UP000326924"/>
    </source>
</evidence>
<comment type="caution">
    <text evidence="2">The sequence shown here is derived from an EMBL/GenBank/DDBJ whole genome shotgun (WGS) entry which is preliminary data.</text>
</comment>
<evidence type="ECO:0000313" key="2">
    <source>
        <dbReference type="EMBL" id="KAA8894410.1"/>
    </source>
</evidence>
<dbReference type="InParanoid" id="A0A5J5EGA8"/>
<accession>A0A5J5EGA8</accession>
<gene>
    <name evidence="2" type="ORF">FN846DRAFT_974227</name>
</gene>
<feature type="non-terminal residue" evidence="2">
    <location>
        <position position="1"/>
    </location>
</feature>
<reference evidence="2 3" key="1">
    <citation type="submission" date="2019-09" db="EMBL/GenBank/DDBJ databases">
        <title>Draft genome of the ectomycorrhizal ascomycete Sphaerosporella brunnea.</title>
        <authorList>
            <consortium name="DOE Joint Genome Institute"/>
            <person name="Benucci G.M."/>
            <person name="Marozzi G."/>
            <person name="Antonielli L."/>
            <person name="Sanchez S."/>
            <person name="Marco P."/>
            <person name="Wang X."/>
            <person name="Falini L.B."/>
            <person name="Barry K."/>
            <person name="Haridas S."/>
            <person name="Lipzen A."/>
            <person name="Labutti K."/>
            <person name="Grigoriev I.V."/>
            <person name="Murat C."/>
            <person name="Martin F."/>
            <person name="Albertini E."/>
            <person name="Donnini D."/>
            <person name="Bonito G."/>
        </authorList>
    </citation>
    <scope>NUCLEOTIDE SEQUENCE [LARGE SCALE GENOMIC DNA]</scope>
    <source>
        <strain evidence="2 3">Sb_GMNB300</strain>
    </source>
</reference>
<dbReference type="AlphaFoldDB" id="A0A5J5EGA8"/>
<evidence type="ECO:0000256" key="1">
    <source>
        <dbReference type="SAM" id="SignalP"/>
    </source>
</evidence>
<sequence length="96" mass="10309">RTSASCSRSMAFSSLLTFVVSSVPSPSTGGADGTGLGRLRGFCRRCKRSCFVGLILCGGIAELKWHQHRRRQSSTDECATGADVEAEQLKRDRAAT</sequence>
<dbReference type="Proteomes" id="UP000326924">
    <property type="component" value="Unassembled WGS sequence"/>
</dbReference>
<feature type="signal peptide" evidence="1">
    <location>
        <begin position="1"/>
        <end position="21"/>
    </location>
</feature>
<feature type="chain" id="PRO_5023871474" description="Secreted protein" evidence="1">
    <location>
        <begin position="22"/>
        <end position="96"/>
    </location>
</feature>